<name>A0ABQ0L568_MYCCL</name>
<evidence type="ECO:0008006" key="3">
    <source>
        <dbReference type="Google" id="ProtNLM"/>
    </source>
</evidence>
<keyword evidence="2" id="KW-1185">Reference proteome</keyword>
<gene>
    <name evidence="1" type="ORF">MCHLO_03843</name>
</gene>
<accession>A0ABQ0L568</accession>
<proteinExistence type="predicted"/>
<protein>
    <recommendedName>
        <fullName evidence="3">F-box domain-containing protein</fullName>
    </recommendedName>
</protein>
<dbReference type="EMBL" id="DF842257">
    <property type="protein sequence ID" value="GAT46310.1"/>
    <property type="molecule type" value="Genomic_DNA"/>
</dbReference>
<organism evidence="1 2">
    <name type="scientific">Mycena chlorophos</name>
    <name type="common">Agaric fungus</name>
    <name type="synonym">Agaricus chlorophos</name>
    <dbReference type="NCBI Taxonomy" id="658473"/>
    <lineage>
        <taxon>Eukaryota</taxon>
        <taxon>Fungi</taxon>
        <taxon>Dikarya</taxon>
        <taxon>Basidiomycota</taxon>
        <taxon>Agaricomycotina</taxon>
        <taxon>Agaricomycetes</taxon>
        <taxon>Agaricomycetidae</taxon>
        <taxon>Agaricales</taxon>
        <taxon>Marasmiineae</taxon>
        <taxon>Mycenaceae</taxon>
        <taxon>Mycena</taxon>
    </lineage>
</organism>
<sequence length="217" mass="24637">MPFNSLPQDVAQIIFEHTLENKPRVHPLQPPLLLTQTTRHWRDLALSTPSLWANFSFGGLVIDSKSATENARAYDDEAPVQRPREELLELWLARSGVLPLHFALDFKFEDEAGARIMRLLLTQSHRWRNVKLTFSTDALVALDQAPIYPLLQTLTLSNSGLGDGAEHDISIGSGKVPILRRVTLHGFTHTQVHLPWHQLTHLDFFVTWGINDTLERT</sequence>
<reference evidence="1" key="1">
    <citation type="submission" date="2014-09" db="EMBL/GenBank/DDBJ databases">
        <title>Genome sequence of the luminous mushroom Mycena chlorophos for searching fungal bioluminescence genes.</title>
        <authorList>
            <person name="Tanaka Y."/>
            <person name="Kasuga D."/>
            <person name="Oba Y."/>
            <person name="Hase S."/>
            <person name="Sato K."/>
            <person name="Oba Y."/>
            <person name="Sakakibara Y."/>
        </authorList>
    </citation>
    <scope>NUCLEOTIDE SEQUENCE</scope>
</reference>
<evidence type="ECO:0000313" key="1">
    <source>
        <dbReference type="EMBL" id="GAT46310.1"/>
    </source>
</evidence>
<dbReference type="Proteomes" id="UP000815677">
    <property type="component" value="Unassembled WGS sequence"/>
</dbReference>
<evidence type="ECO:0000313" key="2">
    <source>
        <dbReference type="Proteomes" id="UP000815677"/>
    </source>
</evidence>